<comment type="caution">
    <text evidence="1">The sequence shown here is derived from an EMBL/GenBank/DDBJ whole genome shotgun (WGS) entry which is preliminary data.</text>
</comment>
<proteinExistence type="predicted"/>
<protein>
    <submittedName>
        <fullName evidence="1">Uncharacterized protein</fullName>
    </submittedName>
</protein>
<dbReference type="AlphaFoldDB" id="A0A2U1AX27"/>
<evidence type="ECO:0000313" key="1">
    <source>
        <dbReference type="EMBL" id="PVY40942.1"/>
    </source>
</evidence>
<reference evidence="1 2" key="1">
    <citation type="submission" date="2018-04" db="EMBL/GenBank/DDBJ databases">
        <title>Genomic Encyclopedia of Type Strains, Phase IV (KMG-IV): sequencing the most valuable type-strain genomes for metagenomic binning, comparative biology and taxonomic classification.</title>
        <authorList>
            <person name="Goeker M."/>
        </authorList>
    </citation>
    <scope>NUCLEOTIDE SEQUENCE [LARGE SCALE GENOMIC DNA]</scope>
    <source>
        <strain evidence="1 2">DSM 100231</strain>
    </source>
</reference>
<dbReference type="Proteomes" id="UP000245466">
    <property type="component" value="Unassembled WGS sequence"/>
</dbReference>
<evidence type="ECO:0000313" key="2">
    <source>
        <dbReference type="Proteomes" id="UP000245466"/>
    </source>
</evidence>
<dbReference type="EMBL" id="QEKI01000006">
    <property type="protein sequence ID" value="PVY40942.1"/>
    <property type="molecule type" value="Genomic_DNA"/>
</dbReference>
<gene>
    <name evidence="1" type="ORF">C8E01_106284</name>
</gene>
<name>A0A2U1AX27_9BACT</name>
<organism evidence="1 2">
    <name type="scientific">Pontibacter virosus</name>
    <dbReference type="NCBI Taxonomy" id="1765052"/>
    <lineage>
        <taxon>Bacteria</taxon>
        <taxon>Pseudomonadati</taxon>
        <taxon>Bacteroidota</taxon>
        <taxon>Cytophagia</taxon>
        <taxon>Cytophagales</taxon>
        <taxon>Hymenobacteraceae</taxon>
        <taxon>Pontibacter</taxon>
    </lineage>
</organism>
<keyword evidence="2" id="KW-1185">Reference proteome</keyword>
<sequence length="95" mass="11171">MRTDSISPNQEYRIVEYQFDHGAHGYSRMFWAIVPANKENINLKEYILPDGYKTLGWTSDNKAVIEKWEPYYYKDKEVTLKTGDQFNGVTLELSN</sequence>
<accession>A0A2U1AX27</accession>